<dbReference type="EMBL" id="CP003125">
    <property type="protein sequence ID" value="AEV18371.1"/>
    <property type="molecule type" value="Genomic_DNA"/>
</dbReference>
<evidence type="ECO:0000313" key="2">
    <source>
        <dbReference type="Proteomes" id="UP000005636"/>
    </source>
</evidence>
<accession>A0ABM5MFD6</accession>
<proteinExistence type="predicted"/>
<dbReference type="Proteomes" id="UP000005636">
    <property type="component" value="Chromosome"/>
</dbReference>
<evidence type="ECO:0000313" key="1">
    <source>
        <dbReference type="EMBL" id="AEV18371.1"/>
    </source>
</evidence>
<name>A0ABM5MFD6_GEOTH</name>
<protein>
    <submittedName>
        <fullName evidence="1">Uncharacterized protein</fullName>
    </submittedName>
</protein>
<keyword evidence="2" id="KW-1185">Reference proteome</keyword>
<gene>
    <name evidence="1" type="ORF">GTCCBUS3UF5_10520</name>
</gene>
<sequence>MMISKLRRFSFEKGQLIRDEKTIIPITDMTANEAYSL</sequence>
<reference evidence="1 2" key="1">
    <citation type="submission" date="2011-11" db="EMBL/GenBank/DDBJ databases">
        <title>Complete genome sequence of thermophilic Geobacillus thermoleovorans CCB_US3_UF5.</title>
        <authorList>
            <person name="Muhd Sakaff M.K.L."/>
            <person name="Abdul Rahman A.Y."/>
            <person name="Saito J.A."/>
            <person name="Hou S."/>
            <person name="Alam M."/>
        </authorList>
    </citation>
    <scope>NUCLEOTIDE SEQUENCE [LARGE SCALE GENOMIC DNA]</scope>
    <source>
        <strain evidence="1 2">CCB_US3_UF5</strain>
    </source>
</reference>
<organism evidence="1 2">
    <name type="scientific">Geobacillus thermoleovorans CCB_US3_UF5</name>
    <dbReference type="NCBI Taxonomy" id="1111068"/>
    <lineage>
        <taxon>Bacteria</taxon>
        <taxon>Bacillati</taxon>
        <taxon>Bacillota</taxon>
        <taxon>Bacilli</taxon>
        <taxon>Bacillales</taxon>
        <taxon>Anoxybacillaceae</taxon>
        <taxon>Geobacillus</taxon>
        <taxon>Geobacillus thermoleovorans group</taxon>
    </lineage>
</organism>